<dbReference type="AlphaFoldDB" id="A0A6P7TYP6"/>
<dbReference type="PANTHER" id="PTHR45913:SF5">
    <property type="entry name" value="GENERAL TRANSCRIPTION FACTOR II-I REPEAT DOMAIN-CONTAINING PROTEIN 2A-LIKE PROTEIN"/>
    <property type="match status" value="1"/>
</dbReference>
<dbReference type="KEGG" id="osn:115228657"/>
<gene>
    <name evidence="2" type="primary">LOC115228657</name>
</gene>
<proteinExistence type="predicted"/>
<reference evidence="2" key="1">
    <citation type="submission" date="2025-08" db="UniProtKB">
        <authorList>
            <consortium name="RefSeq"/>
        </authorList>
    </citation>
    <scope>IDENTIFICATION</scope>
</reference>
<dbReference type="RefSeq" id="XP_029655060.1">
    <property type="nucleotide sequence ID" value="XM_029799200.1"/>
</dbReference>
<sequence length="238" mass="27415">MSINRPDFTSISLTRNTVENRISDLSTDLHNQLKTKISSFITFSIAIDESTDIMDVVSLFVRYVSRGFLRQELLALLPLKGQTRGEDLVGAVVEYFETNYIPLNKIVSISTDGAESMLGSRKGFITLIKRRIDHEVITLHCIIHQEALSAQTFKDFRKEKATLSFVINPLRAKVSNLNLLPFEINAAEFEMQLLDLTCKELWASKFIRLSELLETLEQKHCLVKLRMILMLYKRNWKM</sequence>
<evidence type="ECO:0000313" key="1">
    <source>
        <dbReference type="Proteomes" id="UP000515154"/>
    </source>
</evidence>
<name>A0A6P7TYP6_9MOLL</name>
<dbReference type="PANTHER" id="PTHR45913">
    <property type="entry name" value="EPM2A-INTERACTING PROTEIN 1"/>
    <property type="match status" value="1"/>
</dbReference>
<accession>A0A6P7TYP6</accession>
<protein>
    <submittedName>
        <fullName evidence="2">Protein FAM200A-like</fullName>
    </submittedName>
</protein>
<keyword evidence="1" id="KW-1185">Reference proteome</keyword>
<organism evidence="1 2">
    <name type="scientific">Octopus sinensis</name>
    <name type="common">East Asian common octopus</name>
    <dbReference type="NCBI Taxonomy" id="2607531"/>
    <lineage>
        <taxon>Eukaryota</taxon>
        <taxon>Metazoa</taxon>
        <taxon>Spiralia</taxon>
        <taxon>Lophotrochozoa</taxon>
        <taxon>Mollusca</taxon>
        <taxon>Cephalopoda</taxon>
        <taxon>Coleoidea</taxon>
        <taxon>Octopodiformes</taxon>
        <taxon>Octopoda</taxon>
        <taxon>Incirrata</taxon>
        <taxon>Octopodidae</taxon>
        <taxon>Octopus</taxon>
    </lineage>
</organism>
<dbReference type="Proteomes" id="UP000515154">
    <property type="component" value="Unplaced"/>
</dbReference>
<evidence type="ECO:0000313" key="2">
    <source>
        <dbReference type="RefSeq" id="XP_029655060.1"/>
    </source>
</evidence>